<sequence length="150" mass="15898">MQSKPSKSRSHWWARWWVWTIAAGMVALPFGAWSVVAALSPEPFNLRGELTLGPAAHVRNGPVGCKGGNGYEDITEGTQVTVSSAAGEVLAVGELGNSAWSSSTLMCRFRFMVPNVPGGHDIYRVEVSRRGAVPVPADEALAGHAALELG</sequence>
<evidence type="ECO:0000313" key="2">
    <source>
        <dbReference type="Proteomes" id="UP000199529"/>
    </source>
</evidence>
<organism evidence="1 2">
    <name type="scientific">Saccharopolyspora shandongensis</name>
    <dbReference type="NCBI Taxonomy" id="418495"/>
    <lineage>
        <taxon>Bacteria</taxon>
        <taxon>Bacillati</taxon>
        <taxon>Actinomycetota</taxon>
        <taxon>Actinomycetes</taxon>
        <taxon>Pseudonocardiales</taxon>
        <taxon>Pseudonocardiaceae</taxon>
        <taxon>Saccharopolyspora</taxon>
    </lineage>
</organism>
<evidence type="ECO:0000313" key="1">
    <source>
        <dbReference type="EMBL" id="SDZ55299.1"/>
    </source>
</evidence>
<keyword evidence="2" id="KW-1185">Reference proteome</keyword>
<protein>
    <submittedName>
        <fullName evidence="1">Uncharacterized protein</fullName>
    </submittedName>
</protein>
<gene>
    <name evidence="1" type="ORF">SAMN05216215_109717</name>
</gene>
<dbReference type="Proteomes" id="UP000199529">
    <property type="component" value="Unassembled WGS sequence"/>
</dbReference>
<dbReference type="EMBL" id="FNOK01000097">
    <property type="protein sequence ID" value="SDZ55299.1"/>
    <property type="molecule type" value="Genomic_DNA"/>
</dbReference>
<proteinExistence type="predicted"/>
<dbReference type="RefSeq" id="WP_143061355.1">
    <property type="nucleotide sequence ID" value="NZ_FNOK01000097.1"/>
</dbReference>
<accession>A0A1H3U1C1</accession>
<dbReference type="AlphaFoldDB" id="A0A1H3U1C1"/>
<dbReference type="OrthoDB" id="4965292at2"/>
<reference evidence="2" key="1">
    <citation type="submission" date="2016-10" db="EMBL/GenBank/DDBJ databases">
        <authorList>
            <person name="Varghese N."/>
            <person name="Submissions S."/>
        </authorList>
    </citation>
    <scope>NUCLEOTIDE SEQUENCE [LARGE SCALE GENOMIC DNA]</scope>
    <source>
        <strain evidence="2">CGMCC 4.3530</strain>
    </source>
</reference>
<name>A0A1H3U1C1_9PSEU</name>